<dbReference type="AlphaFoldDB" id="A0A0C9X545"/>
<keyword evidence="2" id="KW-1133">Transmembrane helix</keyword>
<protein>
    <submittedName>
        <fullName evidence="3">Uncharacterized protein</fullName>
    </submittedName>
</protein>
<gene>
    <name evidence="3" type="ORF">K443DRAFT_685058</name>
</gene>
<name>A0A0C9X545_9AGAR</name>
<dbReference type="HOGENOM" id="CLU_1731759_0_0_1"/>
<keyword evidence="2" id="KW-0812">Transmembrane</keyword>
<organism evidence="3 4">
    <name type="scientific">Laccaria amethystina LaAM-08-1</name>
    <dbReference type="NCBI Taxonomy" id="1095629"/>
    <lineage>
        <taxon>Eukaryota</taxon>
        <taxon>Fungi</taxon>
        <taxon>Dikarya</taxon>
        <taxon>Basidiomycota</taxon>
        <taxon>Agaricomycotina</taxon>
        <taxon>Agaricomycetes</taxon>
        <taxon>Agaricomycetidae</taxon>
        <taxon>Agaricales</taxon>
        <taxon>Agaricineae</taxon>
        <taxon>Hydnangiaceae</taxon>
        <taxon>Laccaria</taxon>
    </lineage>
</organism>
<evidence type="ECO:0000313" key="3">
    <source>
        <dbReference type="EMBL" id="KIJ92766.1"/>
    </source>
</evidence>
<feature type="compositionally biased region" description="Low complexity" evidence="1">
    <location>
        <begin position="17"/>
        <end position="28"/>
    </location>
</feature>
<evidence type="ECO:0000313" key="4">
    <source>
        <dbReference type="Proteomes" id="UP000054477"/>
    </source>
</evidence>
<evidence type="ECO:0000256" key="2">
    <source>
        <dbReference type="SAM" id="Phobius"/>
    </source>
</evidence>
<reference evidence="3 4" key="1">
    <citation type="submission" date="2014-04" db="EMBL/GenBank/DDBJ databases">
        <authorList>
            <consortium name="DOE Joint Genome Institute"/>
            <person name="Kuo A."/>
            <person name="Kohler A."/>
            <person name="Nagy L.G."/>
            <person name="Floudas D."/>
            <person name="Copeland A."/>
            <person name="Barry K.W."/>
            <person name="Cichocki N."/>
            <person name="Veneault-Fourrey C."/>
            <person name="LaButti K."/>
            <person name="Lindquist E.A."/>
            <person name="Lipzen A."/>
            <person name="Lundell T."/>
            <person name="Morin E."/>
            <person name="Murat C."/>
            <person name="Sun H."/>
            <person name="Tunlid A."/>
            <person name="Henrissat B."/>
            <person name="Grigoriev I.V."/>
            <person name="Hibbett D.S."/>
            <person name="Martin F."/>
            <person name="Nordberg H.P."/>
            <person name="Cantor M.N."/>
            <person name="Hua S.X."/>
        </authorList>
    </citation>
    <scope>NUCLEOTIDE SEQUENCE [LARGE SCALE GENOMIC DNA]</scope>
    <source>
        <strain evidence="3 4">LaAM-08-1</strain>
    </source>
</reference>
<proteinExistence type="predicted"/>
<accession>A0A0C9X545</accession>
<feature type="region of interest" description="Disordered" evidence="1">
    <location>
        <begin position="1"/>
        <end position="28"/>
    </location>
</feature>
<dbReference type="Proteomes" id="UP000054477">
    <property type="component" value="Unassembled WGS sequence"/>
</dbReference>
<dbReference type="OrthoDB" id="2972750at2759"/>
<dbReference type="EMBL" id="KN838885">
    <property type="protein sequence ID" value="KIJ92766.1"/>
    <property type="molecule type" value="Genomic_DNA"/>
</dbReference>
<keyword evidence="4" id="KW-1185">Reference proteome</keyword>
<keyword evidence="2" id="KW-0472">Membrane</keyword>
<feature type="compositionally biased region" description="Polar residues" evidence="1">
    <location>
        <begin position="1"/>
        <end position="16"/>
    </location>
</feature>
<evidence type="ECO:0000256" key="1">
    <source>
        <dbReference type="SAM" id="MobiDB-lite"/>
    </source>
</evidence>
<sequence length="151" mass="16151">MALQTSTDPGPTQTAVTSAGGSSSATNSPTASPPLILAFLSIALFSAGMIVVFGWKRVHFVNSAGHWGFYFGSVVLPEGLGSIGGCANVVDFDEEPRLWNLHTNHPKDGMTQGTDERWESIMVCCPRSCFYFLVNDITSSSAFVCSGNPRR</sequence>
<reference evidence="4" key="2">
    <citation type="submission" date="2015-01" db="EMBL/GenBank/DDBJ databases">
        <title>Evolutionary Origins and Diversification of the Mycorrhizal Mutualists.</title>
        <authorList>
            <consortium name="DOE Joint Genome Institute"/>
            <consortium name="Mycorrhizal Genomics Consortium"/>
            <person name="Kohler A."/>
            <person name="Kuo A."/>
            <person name="Nagy L.G."/>
            <person name="Floudas D."/>
            <person name="Copeland A."/>
            <person name="Barry K.W."/>
            <person name="Cichocki N."/>
            <person name="Veneault-Fourrey C."/>
            <person name="LaButti K."/>
            <person name="Lindquist E.A."/>
            <person name="Lipzen A."/>
            <person name="Lundell T."/>
            <person name="Morin E."/>
            <person name="Murat C."/>
            <person name="Riley R."/>
            <person name="Ohm R."/>
            <person name="Sun H."/>
            <person name="Tunlid A."/>
            <person name="Henrissat B."/>
            <person name="Grigoriev I.V."/>
            <person name="Hibbett D.S."/>
            <person name="Martin F."/>
        </authorList>
    </citation>
    <scope>NUCLEOTIDE SEQUENCE [LARGE SCALE GENOMIC DNA]</scope>
    <source>
        <strain evidence="4">LaAM-08-1</strain>
    </source>
</reference>
<feature type="transmembrane region" description="Helical" evidence="2">
    <location>
        <begin position="35"/>
        <end position="55"/>
    </location>
</feature>